<gene>
    <name evidence="1" type="ORF">IHE45_18G043800</name>
</gene>
<keyword evidence="2" id="KW-1185">Reference proteome</keyword>
<accession>A0ACB7U6G9</accession>
<organism evidence="1 2">
    <name type="scientific">Dioscorea alata</name>
    <name type="common">Purple yam</name>
    <dbReference type="NCBI Taxonomy" id="55571"/>
    <lineage>
        <taxon>Eukaryota</taxon>
        <taxon>Viridiplantae</taxon>
        <taxon>Streptophyta</taxon>
        <taxon>Embryophyta</taxon>
        <taxon>Tracheophyta</taxon>
        <taxon>Spermatophyta</taxon>
        <taxon>Magnoliopsida</taxon>
        <taxon>Liliopsida</taxon>
        <taxon>Dioscoreales</taxon>
        <taxon>Dioscoreaceae</taxon>
        <taxon>Dioscorea</taxon>
    </lineage>
</organism>
<sequence>MVRGVIEKAKACTIFIYAHHKTLALMRKYTKKRDIVRPGVTRFATSFLSLQSLMEKKSELRTMFASSDWDKCKHSRINKRESNLFNHYECGFLEWSRIVLKVFAPLVRVLCLVDGDKKPSMGFLYGELLHAKEEIKGALKNQEALYREVLEIIETKARDRLDRPLHLTAYILNPYYSYKDEMIQSNSFVMDGLLECVEKIFPDFDAQNVVLNDELLKYKNKEGSFGRPAAKMGCTKTIDTFDPVGWWGTYGNGVPNLQRMARRILSLTSTSSRCERNWSTFEGIQTKKRNRLDTTRLTNLVYVQFNSKMKEKREKVMKMGRDVLLANDASKAQGWIVEGGDEDVEEEGMVGEMDSGRGSNMNFQVRELHEEDFVSDEEEDEEEVEFEPDTEGVLEGFQEEIDA</sequence>
<comment type="caution">
    <text evidence="1">The sequence shown here is derived from an EMBL/GenBank/DDBJ whole genome shotgun (WGS) entry which is preliminary data.</text>
</comment>
<protein>
    <submittedName>
        <fullName evidence="1">Ribonuclease H-like protein</fullName>
    </submittedName>
</protein>
<reference evidence="2" key="1">
    <citation type="journal article" date="2022" name="Nat. Commun.">
        <title>Chromosome evolution and the genetic basis of agronomically important traits in greater yam.</title>
        <authorList>
            <person name="Bredeson J.V."/>
            <person name="Lyons J.B."/>
            <person name="Oniyinde I.O."/>
            <person name="Okereke N.R."/>
            <person name="Kolade O."/>
            <person name="Nnabue I."/>
            <person name="Nwadili C.O."/>
            <person name="Hribova E."/>
            <person name="Parker M."/>
            <person name="Nwogha J."/>
            <person name="Shu S."/>
            <person name="Carlson J."/>
            <person name="Kariba R."/>
            <person name="Muthemba S."/>
            <person name="Knop K."/>
            <person name="Barton G.J."/>
            <person name="Sherwood A.V."/>
            <person name="Lopez-Montes A."/>
            <person name="Asiedu R."/>
            <person name="Jamnadass R."/>
            <person name="Muchugi A."/>
            <person name="Goodstein D."/>
            <person name="Egesi C.N."/>
            <person name="Featherston J."/>
            <person name="Asfaw A."/>
            <person name="Simpson G.G."/>
            <person name="Dolezel J."/>
            <person name="Hendre P.S."/>
            <person name="Van Deynze A."/>
            <person name="Kumar P.L."/>
            <person name="Obidiegwu J.E."/>
            <person name="Bhattacharjee R."/>
            <person name="Rokhsar D.S."/>
        </authorList>
    </citation>
    <scope>NUCLEOTIDE SEQUENCE [LARGE SCALE GENOMIC DNA]</scope>
    <source>
        <strain evidence="2">cv. TDa95/00328</strain>
    </source>
</reference>
<proteinExistence type="predicted"/>
<dbReference type="Proteomes" id="UP000827976">
    <property type="component" value="Chromosome 18"/>
</dbReference>
<name>A0ACB7U6G9_DIOAL</name>
<evidence type="ECO:0000313" key="2">
    <source>
        <dbReference type="Proteomes" id="UP000827976"/>
    </source>
</evidence>
<evidence type="ECO:0000313" key="1">
    <source>
        <dbReference type="EMBL" id="KAH7655906.1"/>
    </source>
</evidence>
<dbReference type="EMBL" id="CM037028">
    <property type="protein sequence ID" value="KAH7655906.1"/>
    <property type="molecule type" value="Genomic_DNA"/>
</dbReference>